<evidence type="ECO:0000313" key="2">
    <source>
        <dbReference type="EMBL" id="GAG81268.1"/>
    </source>
</evidence>
<dbReference type="AlphaFoldDB" id="X1BAU9"/>
<sequence>MWLWVPKAFTKELIAKNNWNDKVEVLHIPIDEYAASNKNKFDVAMLNQVLHEMDPDENYRRGVFEDLYAMLKEGGLLIVVEHMIPSLFTPTDRFMVFEVWHKYFEVGLKSKFYDEKEFQEFIATTPFKKAEFIRERWDSFWALKK</sequence>
<dbReference type="GO" id="GO:0008757">
    <property type="term" value="F:S-adenosylmethionine-dependent methyltransferase activity"/>
    <property type="evidence" value="ECO:0007669"/>
    <property type="project" value="InterPro"/>
</dbReference>
<reference evidence="2" key="1">
    <citation type="journal article" date="2014" name="Front. Microbiol.">
        <title>High frequency of phylogenetically diverse reductive dehalogenase-homologous genes in deep subseafloor sedimentary metagenomes.</title>
        <authorList>
            <person name="Kawai M."/>
            <person name="Futagami T."/>
            <person name="Toyoda A."/>
            <person name="Takaki Y."/>
            <person name="Nishi S."/>
            <person name="Hori S."/>
            <person name="Arai W."/>
            <person name="Tsubouchi T."/>
            <person name="Morono Y."/>
            <person name="Uchiyama I."/>
            <person name="Ito T."/>
            <person name="Fujiyama A."/>
            <person name="Inagaki F."/>
            <person name="Takami H."/>
        </authorList>
    </citation>
    <scope>NUCLEOTIDE SEQUENCE</scope>
    <source>
        <strain evidence="2">Expedition CK06-06</strain>
    </source>
</reference>
<dbReference type="EMBL" id="BART01017730">
    <property type="protein sequence ID" value="GAG81268.1"/>
    <property type="molecule type" value="Genomic_DNA"/>
</dbReference>
<dbReference type="InterPro" id="IPR013216">
    <property type="entry name" value="Methyltransf_11"/>
</dbReference>
<accession>X1BAU9</accession>
<dbReference type="CDD" id="cd02440">
    <property type="entry name" value="AdoMet_MTases"/>
    <property type="match status" value="1"/>
</dbReference>
<dbReference type="SUPFAM" id="SSF53335">
    <property type="entry name" value="S-adenosyl-L-methionine-dependent methyltransferases"/>
    <property type="match status" value="1"/>
</dbReference>
<feature type="domain" description="Methyltransferase type 11" evidence="1">
    <location>
        <begin position="18"/>
        <end position="79"/>
    </location>
</feature>
<comment type="caution">
    <text evidence="2">The sequence shown here is derived from an EMBL/GenBank/DDBJ whole genome shotgun (WGS) entry which is preliminary data.</text>
</comment>
<protein>
    <recommendedName>
        <fullName evidence="1">Methyltransferase type 11 domain-containing protein</fullName>
    </recommendedName>
</protein>
<dbReference type="InterPro" id="IPR029063">
    <property type="entry name" value="SAM-dependent_MTases_sf"/>
</dbReference>
<dbReference type="Pfam" id="PF08241">
    <property type="entry name" value="Methyltransf_11"/>
    <property type="match status" value="1"/>
</dbReference>
<evidence type="ECO:0000259" key="1">
    <source>
        <dbReference type="Pfam" id="PF08241"/>
    </source>
</evidence>
<organism evidence="2">
    <name type="scientific">marine sediment metagenome</name>
    <dbReference type="NCBI Taxonomy" id="412755"/>
    <lineage>
        <taxon>unclassified sequences</taxon>
        <taxon>metagenomes</taxon>
        <taxon>ecological metagenomes</taxon>
    </lineage>
</organism>
<name>X1BAU9_9ZZZZ</name>
<gene>
    <name evidence="2" type="ORF">S01H4_33652</name>
</gene>
<dbReference type="Gene3D" id="3.40.50.150">
    <property type="entry name" value="Vaccinia Virus protein VP39"/>
    <property type="match status" value="1"/>
</dbReference>
<proteinExistence type="predicted"/>